<feature type="transmembrane region" description="Helical" evidence="6">
    <location>
        <begin position="447"/>
        <end position="467"/>
    </location>
</feature>
<accession>A4C2L2</accession>
<feature type="domain" description="DUF4131" evidence="8">
    <location>
        <begin position="10"/>
        <end position="154"/>
    </location>
</feature>
<dbReference type="Pfam" id="PF03772">
    <property type="entry name" value="Competence"/>
    <property type="match status" value="1"/>
</dbReference>
<comment type="subcellular location">
    <subcellularLocation>
        <location evidence="1">Cell membrane</location>
        <topology evidence="1">Multi-pass membrane protein</topology>
    </subcellularLocation>
</comment>
<keyword evidence="2" id="KW-1003">Cell membrane</keyword>
<dbReference type="STRING" id="313594.PI23P_01375"/>
<dbReference type="NCBIfam" id="TIGR00360">
    <property type="entry name" value="ComEC_N-term"/>
    <property type="match status" value="1"/>
</dbReference>
<dbReference type="InterPro" id="IPR025405">
    <property type="entry name" value="DUF4131"/>
</dbReference>
<dbReference type="InterPro" id="IPR004477">
    <property type="entry name" value="ComEC_N"/>
</dbReference>
<evidence type="ECO:0000256" key="5">
    <source>
        <dbReference type="ARBA" id="ARBA00023136"/>
    </source>
</evidence>
<feature type="domain" description="ComEC/Rec2-related protein" evidence="7">
    <location>
        <begin position="199"/>
        <end position="466"/>
    </location>
</feature>
<evidence type="ECO:0000259" key="8">
    <source>
        <dbReference type="Pfam" id="PF13567"/>
    </source>
</evidence>
<feature type="transmembrane region" description="Helical" evidence="6">
    <location>
        <begin position="356"/>
        <end position="375"/>
    </location>
</feature>
<evidence type="ECO:0000313" key="10">
    <source>
        <dbReference type="Proteomes" id="UP000003053"/>
    </source>
</evidence>
<feature type="transmembrane region" description="Helical" evidence="6">
    <location>
        <begin position="261"/>
        <end position="288"/>
    </location>
</feature>
<feature type="transmembrane region" description="Helical" evidence="6">
    <location>
        <begin position="415"/>
        <end position="435"/>
    </location>
</feature>
<evidence type="ECO:0000259" key="7">
    <source>
        <dbReference type="Pfam" id="PF03772"/>
    </source>
</evidence>
<keyword evidence="3 6" id="KW-0812">Transmembrane</keyword>
<dbReference type="AlphaFoldDB" id="A4C2L2"/>
<dbReference type="eggNOG" id="COG0658">
    <property type="taxonomic scope" value="Bacteria"/>
</dbReference>
<organism evidence="9 10">
    <name type="scientific">Polaribacter irgensii 23-P</name>
    <dbReference type="NCBI Taxonomy" id="313594"/>
    <lineage>
        <taxon>Bacteria</taxon>
        <taxon>Pseudomonadati</taxon>
        <taxon>Bacteroidota</taxon>
        <taxon>Flavobacteriia</taxon>
        <taxon>Flavobacteriales</taxon>
        <taxon>Flavobacteriaceae</taxon>
    </lineage>
</organism>
<gene>
    <name evidence="9" type="ORF">PI23P_01375</name>
</gene>
<protein>
    <submittedName>
        <fullName evidence="9">Competence protein</fullName>
    </submittedName>
</protein>
<sequence>MDFWIPEDLLCFFYFITFSNWGPKKKESTLLAFLLFFIIGISSVYIHDTRNFKNAYSSFLNRDSKVVLRISKILNPTFYHKKYRAEVIQVNKEETRGSILLNLQKDSTIKNLKVDELILVSSFFTNVLPPLNPSQFNYKAYLAKQGIYHQLFLENYQFLKYAKSQITLQGIAGGFRDKVQYSLSSQGFKKDELAVLSALLLGQRQAVSKELLSHYAAAGAIHILAISGLHVGIILLILTFLLSPLEKRKNGRYLKAFSIVLMLWAFAFIAGLSASVVRAVTMFTFVAVGQAVKRRNRVEFSLISSMLLLLIVKPMFLFDVGFQLSYLAVFGIVWLQPKLVVLYSPRFIISRKIWQLITVSIAAQAGILPLSIYYFHQFPGLFIVSNVVIIPFLGFILMGGIVVVVLSLLQLLPSFLVVIYGGLISLMNGFVNWISLQESFLFKDLGISFLMLLVFYGLLFTGVLFLIKKNTWRLGCFLLAILCLQSAYLFEEICANDAETFIVFHKSRAAIIGLRNGKELEIQSSVDSVKLTAMKVLKPYLSGKRFSTIKKINFKNYIRFNSQDILLVDSLGMYQIQNLRNPIVILQHSPKINLERLFETLKPSLIVVDGSNYKSQVDHWRTVSVENKIHFYNTAQKGAFVLENEP</sequence>
<evidence type="ECO:0000256" key="3">
    <source>
        <dbReference type="ARBA" id="ARBA00022692"/>
    </source>
</evidence>
<dbReference type="InterPro" id="IPR052159">
    <property type="entry name" value="Competence_DNA_uptake"/>
</dbReference>
<comment type="caution">
    <text evidence="9">The sequence shown here is derived from an EMBL/GenBank/DDBJ whole genome shotgun (WGS) entry which is preliminary data.</text>
</comment>
<reference evidence="9 10" key="1">
    <citation type="submission" date="2006-02" db="EMBL/GenBank/DDBJ databases">
        <authorList>
            <person name="Murray A."/>
            <person name="Staley J."/>
            <person name="Ferriera S."/>
            <person name="Johnson J."/>
            <person name="Kravitz S."/>
            <person name="Halpern A."/>
            <person name="Remington K."/>
            <person name="Beeson K."/>
            <person name="Tran B."/>
            <person name="Rogers Y.-H."/>
            <person name="Friedman R."/>
            <person name="Venter J.C."/>
        </authorList>
    </citation>
    <scope>NUCLEOTIDE SEQUENCE [LARGE SCALE GENOMIC DNA]</scope>
    <source>
        <strain evidence="9 10">23-P</strain>
    </source>
</reference>
<evidence type="ECO:0000256" key="4">
    <source>
        <dbReference type="ARBA" id="ARBA00022989"/>
    </source>
</evidence>
<feature type="transmembrane region" description="Helical" evidence="6">
    <location>
        <begin position="215"/>
        <end position="241"/>
    </location>
</feature>
<dbReference type="EMBL" id="AAOG01000004">
    <property type="protein sequence ID" value="EAR11813.1"/>
    <property type="molecule type" value="Genomic_DNA"/>
</dbReference>
<feature type="transmembrane region" description="Helical" evidence="6">
    <location>
        <begin position="300"/>
        <end position="318"/>
    </location>
</feature>
<evidence type="ECO:0000256" key="6">
    <source>
        <dbReference type="SAM" id="Phobius"/>
    </source>
</evidence>
<evidence type="ECO:0000256" key="1">
    <source>
        <dbReference type="ARBA" id="ARBA00004651"/>
    </source>
</evidence>
<dbReference type="PANTHER" id="PTHR30619">
    <property type="entry name" value="DNA INTERNALIZATION/COMPETENCE PROTEIN COMEC/REC2"/>
    <property type="match status" value="1"/>
</dbReference>
<dbReference type="Proteomes" id="UP000003053">
    <property type="component" value="Unassembled WGS sequence"/>
</dbReference>
<dbReference type="RefSeq" id="WP_004568895.1">
    <property type="nucleotide sequence ID" value="NZ_CH724148.1"/>
</dbReference>
<keyword evidence="4 6" id="KW-1133">Transmembrane helix</keyword>
<dbReference type="GO" id="GO:0005886">
    <property type="term" value="C:plasma membrane"/>
    <property type="evidence" value="ECO:0007669"/>
    <property type="project" value="UniProtKB-SubCell"/>
</dbReference>
<feature type="transmembrane region" description="Helical" evidence="6">
    <location>
        <begin position="28"/>
        <end position="46"/>
    </location>
</feature>
<name>A4C2L2_9FLAO</name>
<evidence type="ECO:0000256" key="2">
    <source>
        <dbReference type="ARBA" id="ARBA00022475"/>
    </source>
</evidence>
<dbReference type="PANTHER" id="PTHR30619:SF1">
    <property type="entry name" value="RECOMBINATION PROTEIN 2"/>
    <property type="match status" value="1"/>
</dbReference>
<dbReference type="HOGENOM" id="CLU_010363_5_0_10"/>
<evidence type="ECO:0000313" key="9">
    <source>
        <dbReference type="EMBL" id="EAR11813.1"/>
    </source>
</evidence>
<keyword evidence="5 6" id="KW-0472">Membrane</keyword>
<keyword evidence="10" id="KW-1185">Reference proteome</keyword>
<proteinExistence type="predicted"/>
<feature type="transmembrane region" description="Helical" evidence="6">
    <location>
        <begin position="381"/>
        <end position="408"/>
    </location>
</feature>
<dbReference type="Pfam" id="PF13567">
    <property type="entry name" value="DUF4131"/>
    <property type="match status" value="1"/>
</dbReference>
<dbReference type="OrthoDB" id="9761531at2"/>